<dbReference type="GO" id="GO:0016829">
    <property type="term" value="F:lyase activity"/>
    <property type="evidence" value="ECO:0007669"/>
    <property type="project" value="UniProtKB-KW"/>
</dbReference>
<organism evidence="4 5">
    <name type="scientific">Streptomyces calidiresistens</name>
    <dbReference type="NCBI Taxonomy" id="1485586"/>
    <lineage>
        <taxon>Bacteria</taxon>
        <taxon>Bacillati</taxon>
        <taxon>Actinomycetota</taxon>
        <taxon>Actinomycetes</taxon>
        <taxon>Kitasatosporales</taxon>
        <taxon>Streptomycetaceae</taxon>
        <taxon>Streptomyces</taxon>
    </lineage>
</organism>
<dbReference type="Gene3D" id="3.10.129.10">
    <property type="entry name" value="Hotdog Thioesterase"/>
    <property type="match status" value="1"/>
</dbReference>
<sequence length="169" mass="18357">MITSEGVRAALPHRYPMLLVDRVIELGPDAIRAIKAVTVNEPWYARLGPRATREELAYPDFLLIESWTQAAGLLAKRLAGDGVGGQVMLFGSMSDVGFHRRVLPGDTVEHHARLERAVNDTMIFEGGSRVDGEPVLSVGRVTVAFRPGERPRAVTPDPHPGAVSRTGGR</sequence>
<dbReference type="EMBL" id="VKHS01000650">
    <property type="protein sequence ID" value="MBB0231841.1"/>
    <property type="molecule type" value="Genomic_DNA"/>
</dbReference>
<comment type="caution">
    <text evidence="4">The sequence shown here is derived from an EMBL/GenBank/DDBJ whole genome shotgun (WGS) entry which is preliminary data.</text>
</comment>
<dbReference type="RefSeq" id="WP_182666395.1">
    <property type="nucleotide sequence ID" value="NZ_VKHS01000650.1"/>
</dbReference>
<comment type="similarity">
    <text evidence="1">Belongs to the thioester dehydratase family. FabZ subfamily.</text>
</comment>
<name>A0A7W3T6X0_9ACTN</name>
<protein>
    <submittedName>
        <fullName evidence="4">Beta-hydroxyacyl-ACP dehydratase</fullName>
    </submittedName>
</protein>
<evidence type="ECO:0000256" key="3">
    <source>
        <dbReference type="SAM" id="MobiDB-lite"/>
    </source>
</evidence>
<dbReference type="PANTHER" id="PTHR30272:SF1">
    <property type="entry name" value="3-HYDROXYACYL-[ACYL-CARRIER-PROTEIN] DEHYDRATASE"/>
    <property type="match status" value="1"/>
</dbReference>
<dbReference type="InterPro" id="IPR029069">
    <property type="entry name" value="HotDog_dom_sf"/>
</dbReference>
<dbReference type="SUPFAM" id="SSF54637">
    <property type="entry name" value="Thioesterase/thiol ester dehydrase-isomerase"/>
    <property type="match status" value="1"/>
</dbReference>
<reference evidence="5" key="1">
    <citation type="submission" date="2019-10" db="EMBL/GenBank/DDBJ databases">
        <title>Streptomyces sp. nov., a novel actinobacterium isolated from alkaline environment.</title>
        <authorList>
            <person name="Golinska P."/>
        </authorList>
    </citation>
    <scope>NUCLEOTIDE SEQUENCE [LARGE SCALE GENOMIC DNA]</scope>
    <source>
        <strain evidence="5">DSM 42108</strain>
    </source>
</reference>
<evidence type="ECO:0000313" key="5">
    <source>
        <dbReference type="Proteomes" id="UP000530234"/>
    </source>
</evidence>
<evidence type="ECO:0000256" key="2">
    <source>
        <dbReference type="ARBA" id="ARBA00023239"/>
    </source>
</evidence>
<keyword evidence="5" id="KW-1185">Reference proteome</keyword>
<dbReference type="Pfam" id="PF07977">
    <property type="entry name" value="FabA"/>
    <property type="match status" value="1"/>
</dbReference>
<dbReference type="PANTHER" id="PTHR30272">
    <property type="entry name" value="3-HYDROXYACYL-[ACYL-CARRIER-PROTEIN] DEHYDRATASE"/>
    <property type="match status" value="1"/>
</dbReference>
<dbReference type="Proteomes" id="UP000530234">
    <property type="component" value="Unassembled WGS sequence"/>
</dbReference>
<keyword evidence="2" id="KW-0456">Lyase</keyword>
<feature type="region of interest" description="Disordered" evidence="3">
    <location>
        <begin position="147"/>
        <end position="169"/>
    </location>
</feature>
<accession>A0A7W3T6X0</accession>
<evidence type="ECO:0000313" key="4">
    <source>
        <dbReference type="EMBL" id="MBB0231841.1"/>
    </source>
</evidence>
<proteinExistence type="inferred from homology"/>
<gene>
    <name evidence="4" type="ORF">FOE67_20655</name>
</gene>
<evidence type="ECO:0000256" key="1">
    <source>
        <dbReference type="ARBA" id="ARBA00009174"/>
    </source>
</evidence>
<dbReference type="AlphaFoldDB" id="A0A7W3T6X0"/>
<dbReference type="InterPro" id="IPR013114">
    <property type="entry name" value="FabA_FabZ"/>
</dbReference>